<protein>
    <submittedName>
        <fullName evidence="2">Uncharacterized protein</fullName>
    </submittedName>
</protein>
<name>A0A3N4JVB8_9PEZI</name>
<feature type="region of interest" description="Disordered" evidence="1">
    <location>
        <begin position="45"/>
        <end position="88"/>
    </location>
</feature>
<feature type="compositionally biased region" description="Polar residues" evidence="1">
    <location>
        <begin position="76"/>
        <end position="88"/>
    </location>
</feature>
<dbReference type="EMBL" id="ML120368">
    <property type="protein sequence ID" value="RPB02280.1"/>
    <property type="molecule type" value="Genomic_DNA"/>
</dbReference>
<feature type="non-terminal residue" evidence="2">
    <location>
        <position position="88"/>
    </location>
</feature>
<gene>
    <name evidence="2" type="ORF">L873DRAFT_1802223</name>
</gene>
<accession>A0A3N4JVB8</accession>
<keyword evidence="3" id="KW-1185">Reference proteome</keyword>
<dbReference type="Proteomes" id="UP000276215">
    <property type="component" value="Unassembled WGS sequence"/>
</dbReference>
<dbReference type="AlphaFoldDB" id="A0A3N4JVB8"/>
<evidence type="ECO:0000256" key="1">
    <source>
        <dbReference type="SAM" id="MobiDB-lite"/>
    </source>
</evidence>
<organism evidence="2 3">
    <name type="scientific">Choiromyces venosus 120613-1</name>
    <dbReference type="NCBI Taxonomy" id="1336337"/>
    <lineage>
        <taxon>Eukaryota</taxon>
        <taxon>Fungi</taxon>
        <taxon>Dikarya</taxon>
        <taxon>Ascomycota</taxon>
        <taxon>Pezizomycotina</taxon>
        <taxon>Pezizomycetes</taxon>
        <taxon>Pezizales</taxon>
        <taxon>Tuberaceae</taxon>
        <taxon>Choiromyces</taxon>
    </lineage>
</organism>
<sequence length="88" mass="10351">MGSTVPLLVLRDIVTSIITRHYGLIKIKRHLIAIHPSSPPVDTFTKIWFGKPRNRKERKKKKKKEKKKEKKKINVKQDQNKAIKNLQL</sequence>
<proteinExistence type="predicted"/>
<reference evidence="2 3" key="1">
    <citation type="journal article" date="2018" name="Nat. Ecol. Evol.">
        <title>Pezizomycetes genomes reveal the molecular basis of ectomycorrhizal truffle lifestyle.</title>
        <authorList>
            <person name="Murat C."/>
            <person name="Payen T."/>
            <person name="Noel B."/>
            <person name="Kuo A."/>
            <person name="Morin E."/>
            <person name="Chen J."/>
            <person name="Kohler A."/>
            <person name="Krizsan K."/>
            <person name="Balestrini R."/>
            <person name="Da Silva C."/>
            <person name="Montanini B."/>
            <person name="Hainaut M."/>
            <person name="Levati E."/>
            <person name="Barry K.W."/>
            <person name="Belfiori B."/>
            <person name="Cichocki N."/>
            <person name="Clum A."/>
            <person name="Dockter R.B."/>
            <person name="Fauchery L."/>
            <person name="Guy J."/>
            <person name="Iotti M."/>
            <person name="Le Tacon F."/>
            <person name="Lindquist E.A."/>
            <person name="Lipzen A."/>
            <person name="Malagnac F."/>
            <person name="Mello A."/>
            <person name="Molinier V."/>
            <person name="Miyauchi S."/>
            <person name="Poulain J."/>
            <person name="Riccioni C."/>
            <person name="Rubini A."/>
            <person name="Sitrit Y."/>
            <person name="Splivallo R."/>
            <person name="Traeger S."/>
            <person name="Wang M."/>
            <person name="Zifcakova L."/>
            <person name="Wipf D."/>
            <person name="Zambonelli A."/>
            <person name="Paolocci F."/>
            <person name="Nowrousian M."/>
            <person name="Ottonello S."/>
            <person name="Baldrian P."/>
            <person name="Spatafora J.W."/>
            <person name="Henrissat B."/>
            <person name="Nagy L.G."/>
            <person name="Aury J.M."/>
            <person name="Wincker P."/>
            <person name="Grigoriev I.V."/>
            <person name="Bonfante P."/>
            <person name="Martin F.M."/>
        </authorList>
    </citation>
    <scope>NUCLEOTIDE SEQUENCE [LARGE SCALE GENOMIC DNA]</scope>
    <source>
        <strain evidence="2 3">120613-1</strain>
    </source>
</reference>
<feature type="compositionally biased region" description="Basic residues" evidence="1">
    <location>
        <begin position="52"/>
        <end position="74"/>
    </location>
</feature>
<evidence type="ECO:0000313" key="3">
    <source>
        <dbReference type="Proteomes" id="UP000276215"/>
    </source>
</evidence>
<evidence type="ECO:0000313" key="2">
    <source>
        <dbReference type="EMBL" id="RPB02280.1"/>
    </source>
</evidence>